<evidence type="ECO:0000313" key="1">
    <source>
        <dbReference type="EMBL" id="MUZ72730.1"/>
    </source>
</evidence>
<dbReference type="Proteomes" id="UP000477951">
    <property type="component" value="Unassembled WGS sequence"/>
</dbReference>
<evidence type="ECO:0000313" key="3">
    <source>
        <dbReference type="Proteomes" id="UP000440716"/>
    </source>
</evidence>
<name>A0A6L6V9Y8_AGRVI</name>
<protein>
    <submittedName>
        <fullName evidence="1">Uncharacterized protein</fullName>
    </submittedName>
</protein>
<dbReference type="EMBL" id="WPHU01000010">
    <property type="protein sequence ID" value="MVA58931.1"/>
    <property type="molecule type" value="Genomic_DNA"/>
</dbReference>
<evidence type="ECO:0000313" key="4">
    <source>
        <dbReference type="Proteomes" id="UP000477951"/>
    </source>
</evidence>
<reference evidence="3 4" key="1">
    <citation type="submission" date="2019-12" db="EMBL/GenBank/DDBJ databases">
        <title>Whole-genome sequencing of Allorhizobium vitis.</title>
        <authorList>
            <person name="Gan H.M."/>
            <person name="Szegedi E."/>
            <person name="Burr T."/>
            <person name="Savka M.A."/>
        </authorList>
    </citation>
    <scope>NUCLEOTIDE SEQUENCE [LARGE SCALE GENOMIC DNA]</scope>
    <source>
        <strain evidence="2 3">CG415</strain>
        <strain evidence="1 4">CG516</strain>
    </source>
</reference>
<dbReference type="AlphaFoldDB" id="A0A6L6V9Y8"/>
<dbReference type="RefSeq" id="WP_156592745.1">
    <property type="nucleotide sequence ID" value="NZ_WPHR01000005.1"/>
</dbReference>
<dbReference type="EMBL" id="WPHR01000005">
    <property type="protein sequence ID" value="MUZ72730.1"/>
    <property type="molecule type" value="Genomic_DNA"/>
</dbReference>
<dbReference type="Proteomes" id="UP000440716">
    <property type="component" value="Unassembled WGS sequence"/>
</dbReference>
<accession>A0A6L6V9Y8</accession>
<comment type="caution">
    <text evidence="1">The sequence shown here is derived from an EMBL/GenBank/DDBJ whole genome shotgun (WGS) entry which is preliminary data.</text>
</comment>
<proteinExistence type="predicted"/>
<evidence type="ECO:0000313" key="2">
    <source>
        <dbReference type="EMBL" id="MVA58931.1"/>
    </source>
</evidence>
<organism evidence="1 4">
    <name type="scientific">Agrobacterium vitis</name>
    <name type="common">Rhizobium vitis</name>
    <dbReference type="NCBI Taxonomy" id="373"/>
    <lineage>
        <taxon>Bacteria</taxon>
        <taxon>Pseudomonadati</taxon>
        <taxon>Pseudomonadota</taxon>
        <taxon>Alphaproteobacteria</taxon>
        <taxon>Hyphomicrobiales</taxon>
        <taxon>Rhizobiaceae</taxon>
        <taxon>Rhizobium/Agrobacterium group</taxon>
        <taxon>Agrobacterium</taxon>
    </lineage>
</organism>
<sequence length="50" mass="5683">MTAAALDFRKPGTRHLLLFPPDFTQIESQVSARSIALWQRHVTKNAARHP</sequence>
<gene>
    <name evidence="2" type="ORF">GOZ88_22745</name>
    <name evidence="1" type="ORF">GOZ90_08545</name>
</gene>